<keyword evidence="6 11" id="KW-0812">Transmembrane</keyword>
<feature type="transmembrane region" description="Helical" evidence="11">
    <location>
        <begin position="301"/>
        <end position="319"/>
    </location>
</feature>
<feature type="transmembrane region" description="Helical" evidence="11">
    <location>
        <begin position="227"/>
        <end position="248"/>
    </location>
</feature>
<reference evidence="12 13" key="1">
    <citation type="submission" date="2014-01" db="EMBL/GenBank/DDBJ databases">
        <title>Genome sequence determination for a cystic fibrosis isolate, Inquilinus limosus.</title>
        <authorList>
            <person name="Pino M."/>
            <person name="Di Conza J."/>
            <person name="Gutkind G."/>
        </authorList>
    </citation>
    <scope>NUCLEOTIDE SEQUENCE [LARGE SCALE GENOMIC DNA]</scope>
    <source>
        <strain evidence="12 13">MP06</strain>
    </source>
</reference>
<evidence type="ECO:0000256" key="7">
    <source>
        <dbReference type="ARBA" id="ARBA00022989"/>
    </source>
</evidence>
<evidence type="ECO:0000256" key="3">
    <source>
        <dbReference type="ARBA" id="ARBA00022475"/>
    </source>
</evidence>
<dbReference type="NCBIfam" id="NF040906">
    <property type="entry name" value="GguB"/>
    <property type="match status" value="1"/>
</dbReference>
<evidence type="ECO:0000256" key="5">
    <source>
        <dbReference type="ARBA" id="ARBA00022597"/>
    </source>
</evidence>
<dbReference type="EMBL" id="JANX01000315">
    <property type="protein sequence ID" value="KGM32452.1"/>
    <property type="molecule type" value="Genomic_DNA"/>
</dbReference>
<feature type="transmembrane region" description="Helical" evidence="11">
    <location>
        <begin position="27"/>
        <end position="44"/>
    </location>
</feature>
<evidence type="ECO:0000256" key="9">
    <source>
        <dbReference type="ARBA" id="ARBA00035611"/>
    </source>
</evidence>
<dbReference type="Proteomes" id="UP000029995">
    <property type="component" value="Unassembled WGS sequence"/>
</dbReference>
<dbReference type="AlphaFoldDB" id="A0A0A0D602"/>
<comment type="caution">
    <text evidence="12">The sequence shown here is derived from an EMBL/GenBank/DDBJ whole genome shotgun (WGS) entry which is preliminary data.</text>
</comment>
<evidence type="ECO:0000313" key="13">
    <source>
        <dbReference type="Proteomes" id="UP000029995"/>
    </source>
</evidence>
<dbReference type="PANTHER" id="PTHR32196:SF32">
    <property type="entry name" value="XYLOSE TRANSPORT SYSTEM PERMEASE PROTEIN XYLH"/>
    <property type="match status" value="1"/>
</dbReference>
<evidence type="ECO:0000256" key="10">
    <source>
        <dbReference type="ARBA" id="ARBA00035686"/>
    </source>
</evidence>
<keyword evidence="5" id="KW-0762">Sugar transport</keyword>
<feature type="transmembrane region" description="Helical" evidence="11">
    <location>
        <begin position="107"/>
        <end position="129"/>
    </location>
</feature>
<proteinExistence type="predicted"/>
<keyword evidence="4" id="KW-0997">Cell inner membrane</keyword>
<dbReference type="CDD" id="cd06579">
    <property type="entry name" value="TM_PBP1_transp_AraH_like"/>
    <property type="match status" value="1"/>
</dbReference>
<evidence type="ECO:0000256" key="2">
    <source>
        <dbReference type="ARBA" id="ARBA00022448"/>
    </source>
</evidence>
<feature type="transmembrane region" description="Helical" evidence="11">
    <location>
        <begin position="254"/>
        <end position="271"/>
    </location>
</feature>
<gene>
    <name evidence="12" type="ORF">P409_21300</name>
</gene>
<organism evidence="12 13">
    <name type="scientific">Inquilinus limosus MP06</name>
    <dbReference type="NCBI Taxonomy" id="1398085"/>
    <lineage>
        <taxon>Bacteria</taxon>
        <taxon>Pseudomonadati</taxon>
        <taxon>Pseudomonadota</taxon>
        <taxon>Alphaproteobacteria</taxon>
        <taxon>Rhodospirillales</taxon>
        <taxon>Rhodospirillaceae</taxon>
        <taxon>Inquilinus</taxon>
    </lineage>
</organism>
<feature type="transmembrane region" description="Helical" evidence="11">
    <location>
        <begin position="56"/>
        <end position="75"/>
    </location>
</feature>
<protein>
    <recommendedName>
        <fullName evidence="10">Xylose transport system permease protein XylH</fullName>
    </recommendedName>
</protein>
<evidence type="ECO:0000256" key="6">
    <source>
        <dbReference type="ARBA" id="ARBA00022692"/>
    </source>
</evidence>
<keyword evidence="2" id="KW-0813">Transport</keyword>
<evidence type="ECO:0000256" key="8">
    <source>
        <dbReference type="ARBA" id="ARBA00023136"/>
    </source>
</evidence>
<name>A0A0A0D602_9PROT</name>
<dbReference type="GO" id="GO:0022857">
    <property type="term" value="F:transmembrane transporter activity"/>
    <property type="evidence" value="ECO:0007669"/>
    <property type="project" value="InterPro"/>
</dbReference>
<dbReference type="InterPro" id="IPR001851">
    <property type="entry name" value="ABC_transp_permease"/>
</dbReference>
<keyword evidence="8 11" id="KW-0472">Membrane</keyword>
<evidence type="ECO:0000256" key="4">
    <source>
        <dbReference type="ARBA" id="ARBA00022519"/>
    </source>
</evidence>
<dbReference type="OrthoDB" id="192433at2"/>
<comment type="function">
    <text evidence="9">Part of the binding-protein-dependent transport system for D-xylose. Probably responsible for the translocation of the substrate across the membrane.</text>
</comment>
<keyword evidence="7 11" id="KW-1133">Transmembrane helix</keyword>
<feature type="transmembrane region" description="Helical" evidence="11">
    <location>
        <begin position="82"/>
        <end position="101"/>
    </location>
</feature>
<dbReference type="Pfam" id="PF02653">
    <property type="entry name" value="BPD_transp_2"/>
    <property type="match status" value="1"/>
</dbReference>
<feature type="transmembrane region" description="Helical" evidence="11">
    <location>
        <begin position="191"/>
        <end position="211"/>
    </location>
</feature>
<feature type="transmembrane region" description="Helical" evidence="11">
    <location>
        <begin position="376"/>
        <end position="398"/>
    </location>
</feature>
<evidence type="ECO:0000256" key="11">
    <source>
        <dbReference type="SAM" id="Phobius"/>
    </source>
</evidence>
<dbReference type="PANTHER" id="PTHR32196">
    <property type="entry name" value="ABC TRANSPORTER PERMEASE PROTEIN YPHD-RELATED-RELATED"/>
    <property type="match status" value="1"/>
</dbReference>
<feature type="transmembrane region" description="Helical" evidence="11">
    <location>
        <begin position="136"/>
        <end position="154"/>
    </location>
</feature>
<dbReference type="GO" id="GO:0005886">
    <property type="term" value="C:plasma membrane"/>
    <property type="evidence" value="ECO:0007669"/>
    <property type="project" value="UniProtKB-SubCell"/>
</dbReference>
<accession>A0A0A0D602</accession>
<keyword evidence="3" id="KW-1003">Cell membrane</keyword>
<evidence type="ECO:0000313" key="12">
    <source>
        <dbReference type="EMBL" id="KGM32452.1"/>
    </source>
</evidence>
<evidence type="ECO:0000256" key="1">
    <source>
        <dbReference type="ARBA" id="ARBA00004651"/>
    </source>
</evidence>
<feature type="transmembrane region" description="Helical" evidence="11">
    <location>
        <begin position="339"/>
        <end position="369"/>
    </location>
</feature>
<comment type="subcellular location">
    <subcellularLocation>
        <location evidence="1">Cell membrane</location>
        <topology evidence="1">Multi-pass membrane protein</topology>
    </subcellularLocation>
</comment>
<sequence>MTTDTTALQTRANSRIGEFLKNNIREYAMLLSLVAIMVFFQFATDGRLFTPLNLSNLIQQNAYVIVLAFGMLLVIVSGHIDLSVGSIAGFVGAVGGALMVWQGVDPWLTAIACLVLGAVIGAAQGYFIAYRKIPSFIVTLAGMLAFRGLCIMVLNGERAGPVPADFQKMSSGFIAEPFGSMPELFTGNGKVWITTLLISLAVPLILVWFNVKKRRSEIQHGVEQEPLLFFVIKNVATVVALAGLGYLLATYNGLPNILILMGVLVVLYAFVTTRTTIGRRIYAVGGNEKAAKLSGINTERLVFLTFINMGVLSALAGLITTARLTSAVPQAGNQFELDAIAACFIGGASASGGVGKITGVVIGAFIMGVMNNGMSILGLGIDLQMVIKGLVLLAAVAFDVYNKNKVG</sequence>
<dbReference type="RefSeq" id="WP_034843384.1">
    <property type="nucleotide sequence ID" value="NZ_JANX01000315.1"/>
</dbReference>